<organism evidence="1 2">
    <name type="scientific">Alkalispirochaeta sphaeroplastigenens</name>
    <dbReference type="NCBI Taxonomy" id="1187066"/>
    <lineage>
        <taxon>Bacteria</taxon>
        <taxon>Pseudomonadati</taxon>
        <taxon>Spirochaetota</taxon>
        <taxon>Spirochaetia</taxon>
        <taxon>Spirochaetales</taxon>
        <taxon>Spirochaetaceae</taxon>
        <taxon>Alkalispirochaeta</taxon>
    </lineage>
</organism>
<sequence length="146" mass="16749">MPHHNSHQDIRWEQRHTNLLRASNNLHEALAQTAQRRPSKLERQGIVKAFELAYELAWKTLQDYLKHQGYDDVVGPKAVLRLAFSEGLIQDGERWAAMHRARNEGAHIYSDTIAETLEQEIRNSYAAPLQRLSEDLGRRRAGGAQS</sequence>
<comment type="caution">
    <text evidence="1">The sequence shown here is derived from an EMBL/GenBank/DDBJ whole genome shotgun (WGS) entry which is preliminary data.</text>
</comment>
<dbReference type="AlphaFoldDB" id="A0A2S4JFP4"/>
<dbReference type="InterPro" id="IPR010235">
    <property type="entry name" value="HepT"/>
</dbReference>
<evidence type="ECO:0000313" key="2">
    <source>
        <dbReference type="Proteomes" id="UP000237350"/>
    </source>
</evidence>
<gene>
    <name evidence="1" type="ORF">AU468_13620</name>
</gene>
<dbReference type="RefSeq" id="WP_181015629.1">
    <property type="nucleotide sequence ID" value="NZ_LPWH01000123.1"/>
</dbReference>
<dbReference type="EMBL" id="LPWH01000123">
    <property type="protein sequence ID" value="POQ98388.1"/>
    <property type="molecule type" value="Genomic_DNA"/>
</dbReference>
<protein>
    <recommendedName>
        <fullName evidence="3">Nucleotidyltransferase</fullName>
    </recommendedName>
</protein>
<dbReference type="Pfam" id="PF08780">
    <property type="entry name" value="NTase_sub_bind"/>
    <property type="match status" value="1"/>
</dbReference>
<accession>A0A2S4JFP4</accession>
<dbReference type="Gene3D" id="1.20.120.330">
    <property type="entry name" value="Nucleotidyltransferases domain 2"/>
    <property type="match status" value="1"/>
</dbReference>
<dbReference type="Proteomes" id="UP000237350">
    <property type="component" value="Unassembled WGS sequence"/>
</dbReference>
<proteinExistence type="predicted"/>
<evidence type="ECO:0000313" key="1">
    <source>
        <dbReference type="EMBL" id="POQ98388.1"/>
    </source>
</evidence>
<evidence type="ECO:0008006" key="3">
    <source>
        <dbReference type="Google" id="ProtNLM"/>
    </source>
</evidence>
<keyword evidence="2" id="KW-1185">Reference proteome</keyword>
<name>A0A2S4JFP4_9SPIO</name>
<dbReference type="NCBIfam" id="TIGR01987">
    <property type="entry name" value="HI0074"/>
    <property type="match status" value="1"/>
</dbReference>
<dbReference type="SUPFAM" id="SSF81593">
    <property type="entry name" value="Nucleotidyltransferase substrate binding subunit/domain"/>
    <property type="match status" value="1"/>
</dbReference>
<reference evidence="2" key="1">
    <citation type="submission" date="2015-12" db="EMBL/GenBank/DDBJ databases">
        <authorList>
            <person name="Lodha T.D."/>
            <person name="Chintalapati S."/>
            <person name="Chintalapati V.R."/>
            <person name="Sravanthi T."/>
        </authorList>
    </citation>
    <scope>NUCLEOTIDE SEQUENCE [LARGE SCALE GENOMIC DNA]</scope>
    <source>
        <strain evidence="2">JC133</strain>
    </source>
</reference>